<evidence type="ECO:0000313" key="14">
    <source>
        <dbReference type="Ensembl" id="ENSCGRP00001007033.1"/>
    </source>
</evidence>
<evidence type="ECO:0000256" key="11">
    <source>
        <dbReference type="RuleBase" id="RU003894"/>
    </source>
</evidence>
<feature type="domain" description="H15" evidence="13">
    <location>
        <begin position="24"/>
        <end position="97"/>
    </location>
</feature>
<dbReference type="FunFam" id="1.10.10.10:FF:000140">
    <property type="entry name" value="Histone H1.0"/>
    <property type="match status" value="1"/>
</dbReference>
<keyword evidence="6 11" id="KW-0539">Nucleus</keyword>
<dbReference type="GO" id="GO:0005634">
    <property type="term" value="C:nucleus"/>
    <property type="evidence" value="ECO:0007669"/>
    <property type="project" value="UniProtKB-SubCell"/>
</dbReference>
<organism evidence="14 15">
    <name type="scientific">Cricetulus griseus</name>
    <name type="common">Chinese hamster</name>
    <name type="synonym">Cricetulus barabensis griseus</name>
    <dbReference type="NCBI Taxonomy" id="10029"/>
    <lineage>
        <taxon>Eukaryota</taxon>
        <taxon>Metazoa</taxon>
        <taxon>Chordata</taxon>
        <taxon>Craniata</taxon>
        <taxon>Vertebrata</taxon>
        <taxon>Euteleostomi</taxon>
        <taxon>Mammalia</taxon>
        <taxon>Eutheria</taxon>
        <taxon>Euarchontoglires</taxon>
        <taxon>Glires</taxon>
        <taxon>Rodentia</taxon>
        <taxon>Myomorpha</taxon>
        <taxon>Muroidea</taxon>
        <taxon>Cricetidae</taxon>
        <taxon>Cricetinae</taxon>
        <taxon>Cricetulus</taxon>
    </lineage>
</organism>
<evidence type="ECO:0000256" key="6">
    <source>
        <dbReference type="ARBA" id="ARBA00023242"/>
    </source>
</evidence>
<dbReference type="InterPro" id="IPR036390">
    <property type="entry name" value="WH_DNA-bd_sf"/>
</dbReference>
<evidence type="ECO:0000256" key="1">
    <source>
        <dbReference type="ARBA" id="ARBA00004123"/>
    </source>
</evidence>
<dbReference type="GO" id="GO:0006334">
    <property type="term" value="P:nucleosome assembly"/>
    <property type="evidence" value="ECO:0007669"/>
    <property type="project" value="InterPro"/>
</dbReference>
<evidence type="ECO:0000256" key="3">
    <source>
        <dbReference type="ARBA" id="ARBA00022454"/>
    </source>
</evidence>
<dbReference type="PANTHER" id="PTHR11467:SF182">
    <property type="entry name" value="HISTONE H1.0"/>
    <property type="match status" value="1"/>
</dbReference>
<evidence type="ECO:0000259" key="13">
    <source>
        <dbReference type="PROSITE" id="PS51504"/>
    </source>
</evidence>
<feature type="region of interest" description="Disordered" evidence="12">
    <location>
        <begin position="1"/>
        <end position="27"/>
    </location>
</feature>
<dbReference type="AlphaFoldDB" id="A0A8C2LQM7"/>
<evidence type="ECO:0000256" key="10">
    <source>
        <dbReference type="ARBA" id="ARBA00077316"/>
    </source>
</evidence>
<dbReference type="GO" id="GO:0000786">
    <property type="term" value="C:nucleosome"/>
    <property type="evidence" value="ECO:0007669"/>
    <property type="project" value="InterPro"/>
</dbReference>
<dbReference type="GO" id="GO:0030261">
    <property type="term" value="P:chromosome condensation"/>
    <property type="evidence" value="ECO:0007669"/>
    <property type="project" value="TreeGrafter"/>
</dbReference>
<dbReference type="CDD" id="cd00073">
    <property type="entry name" value="H15"/>
    <property type="match status" value="1"/>
</dbReference>
<dbReference type="InterPro" id="IPR036388">
    <property type="entry name" value="WH-like_DNA-bd_sf"/>
</dbReference>
<keyword evidence="5 11" id="KW-0238">DNA-binding</keyword>
<dbReference type="GO" id="GO:0045910">
    <property type="term" value="P:negative regulation of DNA recombination"/>
    <property type="evidence" value="ECO:0007669"/>
    <property type="project" value="TreeGrafter"/>
</dbReference>
<dbReference type="Gene3D" id="1.10.10.10">
    <property type="entry name" value="Winged helix-like DNA-binding domain superfamily/Winged helix DNA-binding domain"/>
    <property type="match status" value="1"/>
</dbReference>
<comment type="subcellular location">
    <subcellularLocation>
        <location evidence="2">Chromosome</location>
    </subcellularLocation>
    <subcellularLocation>
        <location evidence="1 11">Nucleus</location>
    </subcellularLocation>
</comment>
<dbReference type="SUPFAM" id="SSF46785">
    <property type="entry name" value="Winged helix' DNA-binding domain"/>
    <property type="match status" value="1"/>
</dbReference>
<reference evidence="14" key="1">
    <citation type="submission" date="2025-08" db="UniProtKB">
        <authorList>
            <consortium name="Ensembl"/>
        </authorList>
    </citation>
    <scope>IDENTIFICATION</scope>
</reference>
<sequence length="178" mass="19368">MTNNSMSTPALKPKGAKASKKSTDHPKYSDTIMAAIQAEKNRAGSLCQSIQKYIKSHYKVGKNADSQIKLSIKRLVTTCVLKQTKRVGASGTFRLAKGDESKRSVAFKKTKKEVKKVANPKKAAKPKKAAAKALSKKPKATPVKKAKKKPAATPKKAKKPKIVKPKAKFSAKRASKRK</sequence>
<feature type="region of interest" description="Disordered" evidence="12">
    <location>
        <begin position="99"/>
        <end position="178"/>
    </location>
</feature>
<dbReference type="GO" id="GO:0030527">
    <property type="term" value="F:structural constituent of chromatin"/>
    <property type="evidence" value="ECO:0007669"/>
    <property type="project" value="InterPro"/>
</dbReference>
<dbReference type="Proteomes" id="UP000694386">
    <property type="component" value="Unplaced"/>
</dbReference>
<evidence type="ECO:0000256" key="4">
    <source>
        <dbReference type="ARBA" id="ARBA00022934"/>
    </source>
</evidence>
<dbReference type="Pfam" id="PF00538">
    <property type="entry name" value="Linker_histone"/>
    <property type="match status" value="1"/>
</dbReference>
<evidence type="ECO:0000256" key="2">
    <source>
        <dbReference type="ARBA" id="ARBA00004286"/>
    </source>
</evidence>
<evidence type="ECO:0000256" key="8">
    <source>
        <dbReference type="ARBA" id="ARBA00040426"/>
    </source>
</evidence>
<comment type="function">
    <text evidence="7">Histones H1 are necessary for the condensation of nucleosome chains into higher-order structures. The histones H1.0 are found in cells that are in terminal stages of differentiation or that have low rates of cell division.</text>
</comment>
<dbReference type="InterPro" id="IPR005818">
    <property type="entry name" value="Histone_H1/H5_H15"/>
</dbReference>
<keyword evidence="3 11" id="KW-0158">Chromosome</keyword>
<dbReference type="PROSITE" id="PS51504">
    <property type="entry name" value="H15"/>
    <property type="match status" value="1"/>
</dbReference>
<dbReference type="PRINTS" id="PR00624">
    <property type="entry name" value="HISTONEH5"/>
</dbReference>
<keyword evidence="4" id="KW-0164">Citrullination</keyword>
<evidence type="ECO:0000256" key="5">
    <source>
        <dbReference type="ARBA" id="ARBA00023125"/>
    </source>
</evidence>
<dbReference type="PANTHER" id="PTHR11467">
    <property type="entry name" value="HISTONE H1"/>
    <property type="match status" value="1"/>
</dbReference>
<feature type="compositionally biased region" description="Basic residues" evidence="12">
    <location>
        <begin position="105"/>
        <end position="178"/>
    </location>
</feature>
<accession>A0A8C2LQM7</accession>
<evidence type="ECO:0000256" key="7">
    <source>
        <dbReference type="ARBA" id="ARBA00037763"/>
    </source>
</evidence>
<dbReference type="InterPro" id="IPR005819">
    <property type="entry name" value="H1/H5"/>
</dbReference>
<dbReference type="GO" id="GO:0031492">
    <property type="term" value="F:nucleosomal DNA binding"/>
    <property type="evidence" value="ECO:0007669"/>
    <property type="project" value="TreeGrafter"/>
</dbReference>
<evidence type="ECO:0000313" key="15">
    <source>
        <dbReference type="Proteomes" id="UP000694386"/>
    </source>
</evidence>
<name>A0A8C2LQM7_CRIGR</name>
<comment type="similarity">
    <text evidence="11">Belongs to the histone H1/H5 family.</text>
</comment>
<dbReference type="GO" id="GO:0003690">
    <property type="term" value="F:double-stranded DNA binding"/>
    <property type="evidence" value="ECO:0007669"/>
    <property type="project" value="TreeGrafter"/>
</dbReference>
<protein>
    <recommendedName>
        <fullName evidence="8">Histone H1.0</fullName>
    </recommendedName>
    <alternativeName>
        <fullName evidence="10">Histone H1'</fullName>
    </alternativeName>
    <alternativeName>
        <fullName evidence="9">Histone H1(0)</fullName>
    </alternativeName>
</protein>
<dbReference type="Ensembl" id="ENSCGRT00001011033.1">
    <property type="protein sequence ID" value="ENSCGRP00001007033.1"/>
    <property type="gene ID" value="ENSCGRG00001009504.1"/>
</dbReference>
<dbReference type="SMART" id="SM00526">
    <property type="entry name" value="H15"/>
    <property type="match status" value="1"/>
</dbReference>
<evidence type="ECO:0000256" key="12">
    <source>
        <dbReference type="SAM" id="MobiDB-lite"/>
    </source>
</evidence>
<proteinExistence type="inferred from homology"/>
<reference evidence="14" key="2">
    <citation type="submission" date="2025-09" db="UniProtKB">
        <authorList>
            <consortium name="Ensembl"/>
        </authorList>
    </citation>
    <scope>IDENTIFICATION</scope>
</reference>
<evidence type="ECO:0000256" key="9">
    <source>
        <dbReference type="ARBA" id="ARBA00043204"/>
    </source>
</evidence>